<dbReference type="Proteomes" id="UP000250796">
    <property type="component" value="Chromosome MESINF"/>
</dbReference>
<feature type="compositionally biased region" description="Gly residues" evidence="1">
    <location>
        <begin position="1078"/>
        <end position="1090"/>
    </location>
</feature>
<sequence>MKKRTLTLAFFVSVVFGLFLLSGCLKLRGEVEIDARFTPVTEWPLLSQNEFKAELSVSKTGAAVSLEIIADGFVSQGDFKLEKGQAVIEDLVVESGIKELTIIARDSKGKELARKMFSISAKEDEFVAGSVDSRTGIYITASSFPVDEGFFLVYPYAEWFGPADIGGERLFVFYSADYLEGLSPMDRYKISRVILRAEDPTNVEEAAFLLRVEDIWKYFEFPEAAKKMDYEVAIGGGLISPTAVDVQSRRRFDIKDRVYLYAVIFHAVPEDCGNPEINAGSVIYHGSFCAEGVADNLVADAFPGVDCVFLAWYDDPGLEEAHNLGEADPLLYHLTAGEVPQFPHKFDIYANYGLAYFEIAVDIDPTDSGTITVDNHEVTIPYAGDHRYAEEVRLEAFPANCYDFVGWYENGTEVSISNPYAFVVYQSRTLTARFTTSQHTVKIDPDPQDAGKIKVDGAAAVETYEATHLCGSLLEAEAVPGECHYFRNWTENGQELSTERTYEILVSGDRTIKTNFLSWNDLFDSLDTVIVYHGLGMASYNIVLSGNASELPPEVEKLEIWSDTGVMFVGGYGGEEGPFSSGNPYALTGAELASADWPHEITLTYGEGETLNDYPEKLYIRVNEALSCVVELDVPQPAWEGWDSSHHLFTQSNPDTGGTVEGAGTYEAGQKVYLTALPAENFEFVNWTATAGTLESPDEAETNYTMPSEDATVTANFARTGYRVLFKEKNNLAGVSIQLYKNSGEPSYDYVPMGDPLVTDINGEASINLESGYYYFEASKQGYEVWAVYFDVIDKNLEQDIVMEAKKYAVNFKTTAKVLTGLFEIKIYSKANMEEGDLVATLNHDNAETGTANLLSGRYWFRLKHRSAYTGRNVDFSFSGTFEVKDDTNLEYYLENDLALPDDIYKYRINFMYDYFGTAVTISSEGRFKVEDGLEINMQMKTDIYDSPGTYFFRNKGQTKVFIETWGGGGGGAYARSVVTITDPSYNIVVGGGGNGGIGNNNGNDGQPSIFGENLVVAAGGKGGSYIPKGNEGSYPGAGGSIDDSVGDIKYSGGNGDNGGGGGAGSTASGGDSNGNAKGAGGYESGGDGGWVPVYNGSNSGQITGGGGSGANRTSNGGT</sequence>
<dbReference type="RefSeq" id="WP_169697934.1">
    <property type="nucleotide sequence ID" value="NZ_LS974202.1"/>
</dbReference>
<organism evidence="4 5">
    <name type="scientific">Mesotoga infera</name>
    <dbReference type="NCBI Taxonomy" id="1236046"/>
    <lineage>
        <taxon>Bacteria</taxon>
        <taxon>Thermotogati</taxon>
        <taxon>Thermotogota</taxon>
        <taxon>Thermotogae</taxon>
        <taxon>Kosmotogales</taxon>
        <taxon>Kosmotogaceae</taxon>
        <taxon>Mesotoga</taxon>
    </lineage>
</organism>
<name>A0A7Z7PPK2_9BACT</name>
<evidence type="ECO:0000259" key="3">
    <source>
        <dbReference type="Pfam" id="PF21722"/>
    </source>
</evidence>
<evidence type="ECO:0008006" key="6">
    <source>
        <dbReference type="Google" id="ProtNLM"/>
    </source>
</evidence>
<feature type="compositionally biased region" description="Low complexity" evidence="1">
    <location>
        <begin position="1066"/>
        <end position="1077"/>
    </location>
</feature>
<protein>
    <recommendedName>
        <fullName evidence="6">Bacterial repeat domain-containing protein</fullName>
    </recommendedName>
</protein>
<reference evidence="4 5" key="1">
    <citation type="submission" date="2017-01" db="EMBL/GenBank/DDBJ databases">
        <authorList>
            <person name="Erauso G."/>
        </authorList>
    </citation>
    <scope>NUCLEOTIDE SEQUENCE [LARGE SCALE GENOMIC DNA]</scope>
    <source>
        <strain evidence="4">MESINF1</strain>
    </source>
</reference>
<evidence type="ECO:0000259" key="2">
    <source>
        <dbReference type="Pfam" id="PF18998"/>
    </source>
</evidence>
<dbReference type="AlphaFoldDB" id="A0A7Z7PPK2"/>
<dbReference type="KEGG" id="minf:MESINF_0011"/>
<feature type="domain" description="Glycine-rich" evidence="3">
    <location>
        <begin position="966"/>
        <end position="1117"/>
    </location>
</feature>
<feature type="domain" description="Bacterial repeat" evidence="2">
    <location>
        <begin position="651"/>
        <end position="719"/>
    </location>
</feature>
<evidence type="ECO:0000313" key="4">
    <source>
        <dbReference type="EMBL" id="SSC11460.1"/>
    </source>
</evidence>
<dbReference type="EMBL" id="LS974202">
    <property type="protein sequence ID" value="SSC11460.1"/>
    <property type="molecule type" value="Genomic_DNA"/>
</dbReference>
<dbReference type="InterPro" id="IPR044060">
    <property type="entry name" value="Bacterial_rp_domain"/>
</dbReference>
<dbReference type="Pfam" id="PF21722">
    <property type="entry name" value="Gly_rich_2"/>
    <property type="match status" value="1"/>
</dbReference>
<gene>
    <name evidence="4" type="ORF">MESINF_0011</name>
</gene>
<evidence type="ECO:0000256" key="1">
    <source>
        <dbReference type="SAM" id="MobiDB-lite"/>
    </source>
</evidence>
<dbReference type="InterPro" id="IPR049304">
    <property type="entry name" value="Gly_rich_dom"/>
</dbReference>
<feature type="region of interest" description="Disordered" evidence="1">
    <location>
        <begin position="1046"/>
        <end position="1119"/>
    </location>
</feature>
<dbReference type="Pfam" id="PF18998">
    <property type="entry name" value="Flg_new_2"/>
    <property type="match status" value="2"/>
</dbReference>
<dbReference type="PROSITE" id="PS51257">
    <property type="entry name" value="PROKAR_LIPOPROTEIN"/>
    <property type="match status" value="1"/>
</dbReference>
<feature type="domain" description="Bacterial repeat" evidence="2">
    <location>
        <begin position="362"/>
        <end position="436"/>
    </location>
</feature>
<keyword evidence="5" id="KW-1185">Reference proteome</keyword>
<evidence type="ECO:0000313" key="5">
    <source>
        <dbReference type="Proteomes" id="UP000250796"/>
    </source>
</evidence>
<proteinExistence type="predicted"/>
<feature type="compositionally biased region" description="Gly residues" evidence="1">
    <location>
        <begin position="1053"/>
        <end position="1065"/>
    </location>
</feature>
<accession>A0A7Z7PPK2</accession>